<gene>
    <name evidence="3" type="ORF">BED41_02235</name>
</gene>
<dbReference type="Proteomes" id="UP000093044">
    <property type="component" value="Chromosome"/>
</dbReference>
<dbReference type="RefSeq" id="WP_066742544.1">
    <property type="nucleotide sequence ID" value="NZ_CP016757.1"/>
</dbReference>
<dbReference type="Pfam" id="PF21537">
    <property type="entry name" value="DUF1980_C"/>
    <property type="match status" value="1"/>
</dbReference>
<evidence type="ECO:0000259" key="2">
    <source>
        <dbReference type="Pfam" id="PF21537"/>
    </source>
</evidence>
<protein>
    <recommendedName>
        <fullName evidence="2">DUF1980 domain-containing protein</fullName>
    </recommendedName>
</protein>
<dbReference type="GeneID" id="83056668"/>
<dbReference type="STRING" id="1197717.BED41_02235"/>
<dbReference type="AlphaFoldDB" id="A0A1B2I228"/>
<evidence type="ECO:0000313" key="3">
    <source>
        <dbReference type="EMBL" id="ANZ44012.1"/>
    </source>
</evidence>
<dbReference type="InterPro" id="IPR048447">
    <property type="entry name" value="DUF1980_C"/>
</dbReference>
<organism evidence="3 4">
    <name type="scientific">Cloacibacillus porcorum</name>
    <dbReference type="NCBI Taxonomy" id="1197717"/>
    <lineage>
        <taxon>Bacteria</taxon>
        <taxon>Thermotogati</taxon>
        <taxon>Synergistota</taxon>
        <taxon>Synergistia</taxon>
        <taxon>Synergistales</taxon>
        <taxon>Synergistaceae</taxon>
        <taxon>Cloacibacillus</taxon>
    </lineage>
</organism>
<dbReference type="KEGG" id="cpor:BED41_02235"/>
<feature type="signal peptide" evidence="1">
    <location>
        <begin position="1"/>
        <end position="21"/>
    </location>
</feature>
<accession>A0A1B2I228</accession>
<evidence type="ECO:0000313" key="4">
    <source>
        <dbReference type="Proteomes" id="UP000093044"/>
    </source>
</evidence>
<keyword evidence="4" id="KW-1185">Reference proteome</keyword>
<evidence type="ECO:0000256" key="1">
    <source>
        <dbReference type="SAM" id="SignalP"/>
    </source>
</evidence>
<dbReference type="EMBL" id="CP016757">
    <property type="protein sequence ID" value="ANZ44012.1"/>
    <property type="molecule type" value="Genomic_DNA"/>
</dbReference>
<reference evidence="3" key="1">
    <citation type="submission" date="2016-08" db="EMBL/GenBank/DDBJ databases">
        <title>Complete genome of Cloacibacillus porcorum.</title>
        <authorList>
            <person name="Looft T."/>
            <person name="Bayles D.O."/>
            <person name="Alt D.P."/>
        </authorList>
    </citation>
    <scope>NUCLEOTIDE SEQUENCE [LARGE SCALE GENOMIC DNA]</scope>
    <source>
        <strain evidence="3">CL-84</strain>
    </source>
</reference>
<name>A0A1B2I228_9BACT</name>
<feature type="chain" id="PRO_5008538885" description="DUF1980 domain-containing protein" evidence="1">
    <location>
        <begin position="22"/>
        <end position="139"/>
    </location>
</feature>
<keyword evidence="1" id="KW-0732">Signal</keyword>
<feature type="domain" description="DUF1980" evidence="2">
    <location>
        <begin position="21"/>
        <end position="126"/>
    </location>
</feature>
<dbReference type="OrthoDB" id="9770408at2"/>
<sequence length="139" mass="15810">MRRPLSAALCLLVLCAAPLSAAEKVIEIKERVFVSLTNEIYLNAEDYIGKKIRLQGIFEKYTDDETGETFYSVTRRGPGCCGSDLNPGFEVKWDKPYPRPGVWVDATGILELYEKEYLRLRLTELKVLPANVKLKLNVR</sequence>
<proteinExistence type="predicted"/>